<evidence type="ECO:0000313" key="3">
    <source>
        <dbReference type="Proteomes" id="UP000015551"/>
    </source>
</evidence>
<feature type="compositionally biased region" description="Basic and acidic residues" evidence="1">
    <location>
        <begin position="14"/>
        <end position="38"/>
    </location>
</feature>
<dbReference type="GeneID" id="16548088"/>
<dbReference type="KEGG" id="vg:16548088"/>
<protein>
    <submittedName>
        <fullName evidence="2">Uncharacterized protein</fullName>
    </submittedName>
</protein>
<evidence type="ECO:0000256" key="1">
    <source>
        <dbReference type="SAM" id="MobiDB-lite"/>
    </source>
</evidence>
<dbReference type="RefSeq" id="YP_008408659.1">
    <property type="nucleotide sequence ID" value="NC_022052.1"/>
</dbReference>
<name>S5XY76_9CAUD</name>
<evidence type="ECO:0000313" key="2">
    <source>
        <dbReference type="EMBL" id="AGT12609.1"/>
    </source>
</evidence>
<dbReference type="Proteomes" id="UP000015551">
    <property type="component" value="Segment"/>
</dbReference>
<proteinExistence type="predicted"/>
<accession>S5XY76</accession>
<organism evidence="2 3">
    <name type="scientific">Mycobacterium phage Whirlwind</name>
    <dbReference type="NCBI Taxonomy" id="1340826"/>
    <lineage>
        <taxon>Viruses</taxon>
        <taxon>Duplodnaviria</taxon>
        <taxon>Heunggongvirae</taxon>
        <taxon>Uroviricota</taxon>
        <taxon>Caudoviricetes</taxon>
        <taxon>Vilmaviridae</taxon>
        <taxon>Lclasvirinae</taxon>
        <taxon>Lumosvirus</taxon>
        <taxon>Lumosvirus whirlwind</taxon>
    </lineage>
</organism>
<sequence>MGRNAPGAYRGGNRGRDSRPSTKAKFEQKQQEKPKTQLEDLARTAKAEGWTEKVLFQGNKTYTHSKWIKGDTEITVTTKTDTGKIRNVDVRRQRKEGGMDTLEMISVSERDKRKRSKAAFKNFGGK</sequence>
<feature type="region of interest" description="Disordered" evidence="1">
    <location>
        <begin position="1"/>
        <end position="38"/>
    </location>
</feature>
<dbReference type="EMBL" id="KF024725">
    <property type="protein sequence ID" value="AGT12609.1"/>
    <property type="molecule type" value="Genomic_DNA"/>
</dbReference>
<gene>
    <name evidence="2" type="primary">1</name>
    <name evidence="2" type="ORF">PBI_WHIRLWIND_1</name>
</gene>
<keyword evidence="3" id="KW-1185">Reference proteome</keyword>
<reference evidence="2 3" key="1">
    <citation type="submission" date="2013-05" db="EMBL/GenBank/DDBJ databases">
        <authorList>
            <person name="Williams P.R."/>
            <person name="Bowman C.A."/>
            <person name="Russell D.A."/>
            <person name="Jacobs-Sera D."/>
            <person name="Hendrix R.W."/>
            <person name="Hatfull G.F."/>
        </authorList>
    </citation>
    <scope>NUCLEOTIDE SEQUENCE [LARGE SCALE GENOMIC DNA]</scope>
</reference>